<dbReference type="OrthoDB" id="25840at2759"/>
<evidence type="ECO:0000256" key="1">
    <source>
        <dbReference type="SAM" id="MobiDB-lite"/>
    </source>
</evidence>
<evidence type="ECO:0000259" key="2">
    <source>
        <dbReference type="SMART" id="SM01349"/>
    </source>
</evidence>
<dbReference type="EMBL" id="CCKQ01016408">
    <property type="protein sequence ID" value="CDW88279.1"/>
    <property type="molecule type" value="Genomic_DNA"/>
</dbReference>
<protein>
    <recommendedName>
        <fullName evidence="2">TOG domain-containing protein</fullName>
    </recommendedName>
</protein>
<feature type="region of interest" description="Disordered" evidence="1">
    <location>
        <begin position="710"/>
        <end position="764"/>
    </location>
</feature>
<dbReference type="SUPFAM" id="SSF48371">
    <property type="entry name" value="ARM repeat"/>
    <property type="match status" value="1"/>
</dbReference>
<dbReference type="PANTHER" id="PTHR13371:SF0">
    <property type="entry name" value="CENTROSOMAL PROTEIN OF 104 KDA"/>
    <property type="match status" value="1"/>
</dbReference>
<dbReference type="InterPro" id="IPR052607">
    <property type="entry name" value="CEP104-like"/>
</dbReference>
<sequence length="764" mass="88143">MREKTRVKSLFTWVPFTSVAASSEMQGTSLEDLSMITFEPQTRTWECARYCKFPQEIVIRLNYRSEIAHLILMAKEDRFIPEVEIHIGDGVSGSFLDVEYRLAGKGENISTAPRQLNILGIGTFIKIVFMKGPPQTNKNPCGQVGLALLKVWGQPLGYYKGVVNEATPLRAGREEVDKLLIEMGLPIDNVNWSYVDEQSYTYAPVDDDTRQTLIDMEKKRDQAFKVQDYEMLKTLVKDLKIVFDVIYQSDFIRQEMTSQNSRGNSNQQLEEKSLKVQLISGQAIFDMQNYYQNKLRRLEMQRDQYDALYETSRYEDMIVMARPSTAQLRAAQLAEEEDRRRREFLRRQKELEDEEARRRRMSELDEAERLRRMREEEEERRRKAIEDASRRKDNAERRKSKVKENFTNQKSKETDVNIKGDPLESNDGDIDLEPYLNPLLSQAGGKYEKLGIEALRRALSDGTLLVCGVKLWTALHSDNWRHREASVKAFLEYIQAPLKKKYIGKTKRLFLACCDVATIACRDKLLQIYFIGLQILQTAMAPPICGDDIPHKIINNAVKPFIQLLIDKISELNYRARDVSLHALMSLFRHPAVDIRQLIEGIMDITEKGPTPDKIQWRIVLARLEILLHVVQEFGINNKAWDWRVVFQKLVGPSFFNQNPDVRLIAIEVSLEMYKSCGGELKRMIQELDGLKPNLLQTITKRMQEIDETRGTKYVLGGAQGEKGNPDGNNGLEQVAETHEWSEQSPTNANNKNKNPSFEENKAE</sequence>
<dbReference type="InParanoid" id="A0A078B140"/>
<proteinExistence type="predicted"/>
<feature type="compositionally biased region" description="Polar residues" evidence="1">
    <location>
        <begin position="743"/>
        <end position="756"/>
    </location>
</feature>
<dbReference type="SMART" id="SM01349">
    <property type="entry name" value="TOG"/>
    <property type="match status" value="1"/>
</dbReference>
<accession>A0A078B140</accession>
<dbReference type="GO" id="GO:0005929">
    <property type="term" value="C:cilium"/>
    <property type="evidence" value="ECO:0007669"/>
    <property type="project" value="TreeGrafter"/>
</dbReference>
<dbReference type="Pfam" id="PF21040">
    <property type="entry name" value="CEP104-like_TOG"/>
    <property type="match status" value="1"/>
</dbReference>
<gene>
    <name evidence="3" type="primary">Contig12957.g657</name>
    <name evidence="3" type="ORF">STYLEM_17398</name>
</gene>
<dbReference type="Proteomes" id="UP000039865">
    <property type="component" value="Unassembled WGS sequence"/>
</dbReference>
<evidence type="ECO:0000313" key="3">
    <source>
        <dbReference type="EMBL" id="CDW88279.1"/>
    </source>
</evidence>
<feature type="compositionally biased region" description="Basic and acidic residues" evidence="1">
    <location>
        <begin position="410"/>
        <end position="422"/>
    </location>
</feature>
<dbReference type="InterPro" id="IPR034085">
    <property type="entry name" value="TOG"/>
</dbReference>
<feature type="region of interest" description="Disordered" evidence="1">
    <location>
        <begin position="368"/>
        <end position="424"/>
    </location>
</feature>
<feature type="compositionally biased region" description="Basic and acidic residues" evidence="1">
    <location>
        <begin position="368"/>
        <end position="397"/>
    </location>
</feature>
<name>A0A078B140_STYLE</name>
<dbReference type="InterPro" id="IPR016024">
    <property type="entry name" value="ARM-type_fold"/>
</dbReference>
<dbReference type="Gene3D" id="1.25.10.10">
    <property type="entry name" value="Leucine-rich Repeat Variant"/>
    <property type="match status" value="1"/>
</dbReference>
<dbReference type="OMA" id="PVDMINW"/>
<dbReference type="PANTHER" id="PTHR13371">
    <property type="entry name" value="GLYCINE-, GLUTAMATE-, THIENYLCYCLOHEXYLPIPERIDINE-BINDING PROTEIN"/>
    <property type="match status" value="1"/>
</dbReference>
<dbReference type="InterPro" id="IPR011989">
    <property type="entry name" value="ARM-like"/>
</dbReference>
<organism evidence="3 4">
    <name type="scientific">Stylonychia lemnae</name>
    <name type="common">Ciliate</name>
    <dbReference type="NCBI Taxonomy" id="5949"/>
    <lineage>
        <taxon>Eukaryota</taxon>
        <taxon>Sar</taxon>
        <taxon>Alveolata</taxon>
        <taxon>Ciliophora</taxon>
        <taxon>Intramacronucleata</taxon>
        <taxon>Spirotrichea</taxon>
        <taxon>Stichotrichia</taxon>
        <taxon>Sporadotrichida</taxon>
        <taxon>Oxytrichidae</taxon>
        <taxon>Stylonychinae</taxon>
        <taxon>Stylonychia</taxon>
    </lineage>
</organism>
<reference evidence="3 4" key="1">
    <citation type="submission" date="2014-06" db="EMBL/GenBank/DDBJ databases">
        <authorList>
            <person name="Swart Estienne"/>
        </authorList>
    </citation>
    <scope>NUCLEOTIDE SEQUENCE [LARGE SCALE GENOMIC DNA]</scope>
    <source>
        <strain evidence="3 4">130c</strain>
    </source>
</reference>
<feature type="domain" description="TOG" evidence="2">
    <location>
        <begin position="453"/>
        <end position="712"/>
    </location>
</feature>
<keyword evidence="4" id="KW-1185">Reference proteome</keyword>
<dbReference type="AlphaFoldDB" id="A0A078B140"/>
<evidence type="ECO:0000313" key="4">
    <source>
        <dbReference type="Proteomes" id="UP000039865"/>
    </source>
</evidence>